<dbReference type="AlphaFoldDB" id="N8X9N8"/>
<dbReference type="PATRIC" id="fig|1217651.3.peg.3064"/>
<gene>
    <name evidence="2" type="ORF">F963_03102</name>
</gene>
<dbReference type="Proteomes" id="UP000013270">
    <property type="component" value="Unassembled WGS sequence"/>
</dbReference>
<keyword evidence="1" id="KW-1133">Transmembrane helix</keyword>
<accession>N8X9N8</accession>
<proteinExistence type="predicted"/>
<comment type="caution">
    <text evidence="2">The sequence shown here is derived from an EMBL/GenBank/DDBJ whole genome shotgun (WGS) entry which is preliminary data.</text>
</comment>
<protein>
    <submittedName>
        <fullName evidence="2">Uncharacterized protein</fullName>
    </submittedName>
</protein>
<keyword evidence="1" id="KW-0812">Transmembrane</keyword>
<evidence type="ECO:0000313" key="2">
    <source>
        <dbReference type="EMBL" id="ENV20971.1"/>
    </source>
</evidence>
<name>N8X9N8_ACIBZ</name>
<evidence type="ECO:0000256" key="1">
    <source>
        <dbReference type="SAM" id="Phobius"/>
    </source>
</evidence>
<organism evidence="2 3">
    <name type="scientific">Acinetobacter bereziniae NIPH 3</name>
    <dbReference type="NCBI Taxonomy" id="1217651"/>
    <lineage>
        <taxon>Bacteria</taxon>
        <taxon>Pseudomonadati</taxon>
        <taxon>Pseudomonadota</taxon>
        <taxon>Gammaproteobacteria</taxon>
        <taxon>Moraxellales</taxon>
        <taxon>Moraxellaceae</taxon>
        <taxon>Acinetobacter</taxon>
    </lineage>
</organism>
<dbReference type="RefSeq" id="WP_004831647.1">
    <property type="nucleotide sequence ID" value="NZ_KB849468.1"/>
</dbReference>
<dbReference type="EMBL" id="APPK01000045">
    <property type="protein sequence ID" value="ENV20971.1"/>
    <property type="molecule type" value="Genomic_DNA"/>
</dbReference>
<dbReference type="HOGENOM" id="CLU_1048169_0_0_6"/>
<sequence>MEQQWIALGIAIVTGSSTLIGVAITNYFNIKAIEKRHKFEAEENEKKTKLELRKEVYLGLAEDIYLLNTFIFKCINDRQSRSENNLINRLNTQIRKLQLISSNEISYEADKLNSLFTKVMFDLNFGLKEIIMLEYENDNLDKFTQRYQKEFDSFSSLSNEVKITELDLSLKINKLEIFHKEMVNTQIKIEKMNEDFLENINKIDEYKKKLMMEMIDSLKPLRPILINLMNLMRLDLGVIDQYKFDLHEYDLEHNQFKEYLKDKIN</sequence>
<keyword evidence="1" id="KW-0472">Membrane</keyword>
<reference evidence="2 3" key="1">
    <citation type="submission" date="2013-02" db="EMBL/GenBank/DDBJ databases">
        <title>The Genome Sequence of Acinetobacter bereziniae NIPH 3.</title>
        <authorList>
            <consortium name="The Broad Institute Genome Sequencing Platform"/>
            <consortium name="The Broad Institute Genome Sequencing Center for Infectious Disease"/>
            <person name="Cerqueira G."/>
            <person name="Feldgarden M."/>
            <person name="Courvalin P."/>
            <person name="Perichon B."/>
            <person name="Grillot-Courvalin C."/>
            <person name="Clermont D."/>
            <person name="Rocha E."/>
            <person name="Yoon E.-J."/>
            <person name="Nemec A."/>
            <person name="Walker B."/>
            <person name="Young S.K."/>
            <person name="Zeng Q."/>
            <person name="Gargeya S."/>
            <person name="Fitzgerald M."/>
            <person name="Haas B."/>
            <person name="Abouelleil A."/>
            <person name="Alvarado L."/>
            <person name="Arachchi H.M."/>
            <person name="Berlin A.M."/>
            <person name="Chapman S.B."/>
            <person name="Dewar J."/>
            <person name="Goldberg J."/>
            <person name="Griggs A."/>
            <person name="Gujja S."/>
            <person name="Hansen M."/>
            <person name="Howarth C."/>
            <person name="Imamovic A."/>
            <person name="Larimer J."/>
            <person name="McCowan C."/>
            <person name="Murphy C."/>
            <person name="Neiman D."/>
            <person name="Pearson M."/>
            <person name="Priest M."/>
            <person name="Roberts A."/>
            <person name="Saif S."/>
            <person name="Shea T."/>
            <person name="Sisk P."/>
            <person name="Sykes S."/>
            <person name="Wortman J."/>
            <person name="Nusbaum C."/>
            <person name="Birren B."/>
        </authorList>
    </citation>
    <scope>NUCLEOTIDE SEQUENCE [LARGE SCALE GENOMIC DNA]</scope>
    <source>
        <strain evidence="2 3">NIPH 3</strain>
    </source>
</reference>
<evidence type="ECO:0000313" key="3">
    <source>
        <dbReference type="Proteomes" id="UP000013270"/>
    </source>
</evidence>
<feature type="transmembrane region" description="Helical" evidence="1">
    <location>
        <begin position="6"/>
        <end position="28"/>
    </location>
</feature>